<dbReference type="GO" id="GO:0005737">
    <property type="term" value="C:cytoplasm"/>
    <property type="evidence" value="ECO:0007669"/>
    <property type="project" value="UniProtKB-ARBA"/>
</dbReference>
<keyword evidence="5" id="KW-0067">ATP-binding</keyword>
<keyword evidence="2" id="KW-0813">Transport</keyword>
<dbReference type="Pfam" id="PF00664">
    <property type="entry name" value="ABC_membrane"/>
    <property type="match status" value="1"/>
</dbReference>
<dbReference type="OrthoDB" id="6500128at2759"/>
<evidence type="ECO:0000259" key="11">
    <source>
        <dbReference type="PROSITE" id="PS50929"/>
    </source>
</evidence>
<feature type="transmembrane region" description="Helical" evidence="9">
    <location>
        <begin position="98"/>
        <end position="117"/>
    </location>
</feature>
<feature type="domain" description="ABC transmembrane type-1" evidence="11">
    <location>
        <begin position="324"/>
        <end position="640"/>
    </location>
</feature>
<dbReference type="Proteomes" id="UP000030762">
    <property type="component" value="Unassembled WGS sequence"/>
</dbReference>
<dbReference type="GO" id="GO:0140359">
    <property type="term" value="F:ABC-type transporter activity"/>
    <property type="evidence" value="ECO:0007669"/>
    <property type="project" value="InterPro"/>
</dbReference>
<keyword evidence="3 9" id="KW-0812">Transmembrane</keyword>
<feature type="transmembrane region" description="Helical" evidence="9">
    <location>
        <begin position="316"/>
        <end position="340"/>
    </location>
</feature>
<dbReference type="SMART" id="SM00382">
    <property type="entry name" value="AAA"/>
    <property type="match status" value="1"/>
</dbReference>
<dbReference type="GO" id="GO:0005524">
    <property type="term" value="F:ATP binding"/>
    <property type="evidence" value="ECO:0007669"/>
    <property type="project" value="UniProtKB-KW"/>
</dbReference>
<feature type="transmembrane region" description="Helical" evidence="9">
    <location>
        <begin position="474"/>
        <end position="492"/>
    </location>
</feature>
<dbReference type="InterPro" id="IPR039421">
    <property type="entry name" value="Type_1_exporter"/>
</dbReference>
<name>T0QGN5_SAPDV</name>
<protein>
    <recommendedName>
        <fullName evidence="14">ATP-binding Cassette (ABC) Superfamily</fullName>
    </recommendedName>
</protein>
<reference evidence="12 13" key="1">
    <citation type="submission" date="2012-04" db="EMBL/GenBank/DDBJ databases">
        <title>The Genome Sequence of Saprolegnia declina VS20.</title>
        <authorList>
            <consortium name="The Broad Institute Genome Sequencing Platform"/>
            <person name="Russ C."/>
            <person name="Nusbaum C."/>
            <person name="Tyler B."/>
            <person name="van West P."/>
            <person name="Dieguez-Uribeondo J."/>
            <person name="de Bruijn I."/>
            <person name="Tripathy S."/>
            <person name="Jiang R."/>
            <person name="Young S.K."/>
            <person name="Zeng Q."/>
            <person name="Gargeya S."/>
            <person name="Fitzgerald M."/>
            <person name="Haas B."/>
            <person name="Abouelleil A."/>
            <person name="Alvarado L."/>
            <person name="Arachchi H.M."/>
            <person name="Berlin A."/>
            <person name="Chapman S.B."/>
            <person name="Goldberg J."/>
            <person name="Griggs A."/>
            <person name="Gujja S."/>
            <person name="Hansen M."/>
            <person name="Howarth C."/>
            <person name="Imamovic A."/>
            <person name="Larimer J."/>
            <person name="McCowen C."/>
            <person name="Montmayeur A."/>
            <person name="Murphy C."/>
            <person name="Neiman D."/>
            <person name="Pearson M."/>
            <person name="Priest M."/>
            <person name="Roberts A."/>
            <person name="Saif S."/>
            <person name="Shea T."/>
            <person name="Sisk P."/>
            <person name="Sykes S."/>
            <person name="Wortman J."/>
            <person name="Nusbaum C."/>
            <person name="Birren B."/>
        </authorList>
    </citation>
    <scope>NUCLEOTIDE SEQUENCE [LARGE SCALE GENOMIC DNA]</scope>
    <source>
        <strain evidence="12 13">VS20</strain>
    </source>
</reference>
<dbReference type="PROSITE" id="PS00211">
    <property type="entry name" value="ABC_TRANSPORTER_1"/>
    <property type="match status" value="1"/>
</dbReference>
<dbReference type="OMA" id="KVWHKEL"/>
<feature type="compositionally biased region" description="Polar residues" evidence="8">
    <location>
        <begin position="977"/>
        <end position="987"/>
    </location>
</feature>
<feature type="transmembrane region" description="Helical" evidence="9">
    <location>
        <begin position="576"/>
        <end position="596"/>
    </location>
</feature>
<dbReference type="AlphaFoldDB" id="T0QGN5"/>
<evidence type="ECO:0000256" key="7">
    <source>
        <dbReference type="ARBA" id="ARBA00023136"/>
    </source>
</evidence>
<accession>T0QGN5</accession>
<dbReference type="InterPro" id="IPR011527">
    <property type="entry name" value="ABC1_TM_dom"/>
</dbReference>
<dbReference type="SUPFAM" id="SSF90123">
    <property type="entry name" value="ABC transporter transmembrane region"/>
    <property type="match status" value="1"/>
</dbReference>
<evidence type="ECO:0000256" key="9">
    <source>
        <dbReference type="SAM" id="Phobius"/>
    </source>
</evidence>
<dbReference type="Pfam" id="PF00005">
    <property type="entry name" value="ABC_tran"/>
    <property type="match status" value="1"/>
</dbReference>
<dbReference type="PROSITE" id="PS50929">
    <property type="entry name" value="ABC_TM1F"/>
    <property type="match status" value="1"/>
</dbReference>
<sequence length="1016" mass="112473">MAPPRRPARMTSSMADAAATPHTHDFATMVDDVPRARNGAQPKIPPQKSRLGCLRFIDSRPWHYFFMALLALDFFGNVIAVSFTSTRNFVNYAPQTRLGSSGCMAVYVVDMLLRLVALRSALFRSAASIGDLLALLLLGGALACRFVFGDNLNKLKVYEDGWTTSYKTNHKYRSNQIELYIDAVYVVLAAARIILKPRARTFSKKLHNYAHHDHIRISMESLRASLRRIPGVTAVAVETMETDLLIICGRDSGEMTREELMRFLERALLYRPKNIRANEFLAFLRDIDATSVTNAYGAWDVIKSTFGHWSTQKWDLFCTTMVVLVAASITPLLAFFLQILTDKAFPKSTWTYALNNFDDFGMATGLSVHTEFKWKNETSDDNGQRVELPFLPPHELMVGVLGVMAISVPFTMADYAMGYFQSKMIAKATQQMQNSLLNVILRQHTGFFADRSDGDLNNLFQSDVARVNAMWQAVFWNLMNPIVAIVIGFAYLMYSEPIVGLMSFAFAAVVVTSGPQGLAGKQSQTFGSKNAYVAAEFQNAVACQKVVRSYGIQDPLLKRFGTSIGGLRKAQFSKDFWSGVVQIYIESAMFIFVQVMTACLVMKVFRGDITSGDFFSCTTLLSRISSPVTVLGGFMRVAIGNASSLQRIDEIIYGAADDFDKLEKEDKKRPAVPRMQHAFSVQHLCFKYDEHAETWTLDDINAVFQKGDYACIVGPSGCGKSTLLGCLMNFYAPSAGAICVDNVDTSGYSKTSLSQQMAVVFQDGGILNGTIMENIRYGNPTASREECLEAAKLAECHDFVKSLKDGYDTIVGQHAVVNLSGGQSQRICLARALVRQPSILLLDEATSALDQETEASVVATLEVLAKKLQMTIISVTHRLTTTRNADAILVMDAGKLVDVGTYNELMHKPASLFAEMVRKMDEGADELSTRKPPTRGSFNVNNQFADDASHILDTHRALEEFNMTLAQRSVEERSFLTRRNGTNLSSQGGNGSVLRNRAKSGAPESSRQGRDSYVVL</sequence>
<evidence type="ECO:0000256" key="5">
    <source>
        <dbReference type="ARBA" id="ARBA00022840"/>
    </source>
</evidence>
<organism evidence="12 13">
    <name type="scientific">Saprolegnia diclina (strain VS20)</name>
    <dbReference type="NCBI Taxonomy" id="1156394"/>
    <lineage>
        <taxon>Eukaryota</taxon>
        <taxon>Sar</taxon>
        <taxon>Stramenopiles</taxon>
        <taxon>Oomycota</taxon>
        <taxon>Saprolegniomycetes</taxon>
        <taxon>Saprolegniales</taxon>
        <taxon>Saprolegniaceae</taxon>
        <taxon>Saprolegnia</taxon>
    </lineage>
</organism>
<dbReference type="GO" id="GO:0016020">
    <property type="term" value="C:membrane"/>
    <property type="evidence" value="ECO:0007669"/>
    <property type="project" value="UniProtKB-SubCell"/>
</dbReference>
<feature type="transmembrane region" description="Helical" evidence="9">
    <location>
        <begin position="396"/>
        <end position="417"/>
    </location>
</feature>
<feature type="domain" description="ABC transporter" evidence="10">
    <location>
        <begin position="679"/>
        <end position="918"/>
    </location>
</feature>
<dbReference type="CDD" id="cd07346">
    <property type="entry name" value="ABC_6TM_exporters"/>
    <property type="match status" value="1"/>
</dbReference>
<dbReference type="InterPro" id="IPR003593">
    <property type="entry name" value="AAA+_ATPase"/>
</dbReference>
<keyword evidence="4" id="KW-0547">Nucleotide-binding</keyword>
<dbReference type="SUPFAM" id="SSF52540">
    <property type="entry name" value="P-loop containing nucleoside triphosphate hydrolases"/>
    <property type="match status" value="1"/>
</dbReference>
<comment type="subcellular location">
    <subcellularLocation>
        <location evidence="1">Membrane</location>
        <topology evidence="1">Multi-pass membrane protein</topology>
    </subcellularLocation>
</comment>
<dbReference type="VEuPathDB" id="FungiDB:SDRG_09761"/>
<keyword evidence="7 9" id="KW-0472">Membrane</keyword>
<dbReference type="Gene3D" id="3.40.50.300">
    <property type="entry name" value="P-loop containing nucleotide triphosphate hydrolases"/>
    <property type="match status" value="1"/>
</dbReference>
<dbReference type="Gene3D" id="1.20.1560.10">
    <property type="entry name" value="ABC transporter type 1, transmembrane domain"/>
    <property type="match status" value="1"/>
</dbReference>
<dbReference type="PANTHER" id="PTHR24221">
    <property type="entry name" value="ATP-BINDING CASSETTE SUB-FAMILY B"/>
    <property type="match status" value="1"/>
</dbReference>
<dbReference type="STRING" id="1156394.T0QGN5"/>
<keyword evidence="6 9" id="KW-1133">Transmembrane helix</keyword>
<dbReference type="PANTHER" id="PTHR24221:SF620">
    <property type="entry name" value="ABC TRANSMEMBRANE TYPE-1 DOMAIN-CONTAINING PROTEIN"/>
    <property type="match status" value="1"/>
</dbReference>
<dbReference type="InParanoid" id="T0QGN5"/>
<keyword evidence="13" id="KW-1185">Reference proteome</keyword>
<feature type="transmembrane region" description="Helical" evidence="9">
    <location>
        <begin position="64"/>
        <end position="86"/>
    </location>
</feature>
<proteinExistence type="predicted"/>
<evidence type="ECO:0000256" key="6">
    <source>
        <dbReference type="ARBA" id="ARBA00022989"/>
    </source>
</evidence>
<feature type="region of interest" description="Disordered" evidence="8">
    <location>
        <begin position="974"/>
        <end position="1016"/>
    </location>
</feature>
<dbReference type="InterPro" id="IPR036640">
    <property type="entry name" value="ABC1_TM_sf"/>
</dbReference>
<gene>
    <name evidence="12" type="ORF">SDRG_09761</name>
</gene>
<evidence type="ECO:0000313" key="13">
    <source>
        <dbReference type="Proteomes" id="UP000030762"/>
    </source>
</evidence>
<dbReference type="InterPro" id="IPR027417">
    <property type="entry name" value="P-loop_NTPase"/>
</dbReference>
<evidence type="ECO:0000256" key="2">
    <source>
        <dbReference type="ARBA" id="ARBA00022448"/>
    </source>
</evidence>
<dbReference type="GO" id="GO:0016887">
    <property type="term" value="F:ATP hydrolysis activity"/>
    <property type="evidence" value="ECO:0007669"/>
    <property type="project" value="InterPro"/>
</dbReference>
<dbReference type="eggNOG" id="KOG0055">
    <property type="taxonomic scope" value="Eukaryota"/>
</dbReference>
<dbReference type="RefSeq" id="XP_008613934.1">
    <property type="nucleotide sequence ID" value="XM_008615712.1"/>
</dbReference>
<evidence type="ECO:0000256" key="8">
    <source>
        <dbReference type="SAM" id="MobiDB-lite"/>
    </source>
</evidence>
<evidence type="ECO:0000256" key="4">
    <source>
        <dbReference type="ARBA" id="ARBA00022741"/>
    </source>
</evidence>
<feature type="transmembrane region" description="Helical" evidence="9">
    <location>
        <begin position="177"/>
        <end position="195"/>
    </location>
</feature>
<dbReference type="FunFam" id="3.40.50.300:FF:000604">
    <property type="entry name" value="ABC transporter B family member 28"/>
    <property type="match status" value="1"/>
</dbReference>
<dbReference type="InterPro" id="IPR003439">
    <property type="entry name" value="ABC_transporter-like_ATP-bd"/>
</dbReference>
<feature type="transmembrane region" description="Helical" evidence="9">
    <location>
        <begin position="129"/>
        <end position="148"/>
    </location>
</feature>
<feature type="transmembrane region" description="Helical" evidence="9">
    <location>
        <begin position="498"/>
        <end position="519"/>
    </location>
</feature>
<evidence type="ECO:0000256" key="1">
    <source>
        <dbReference type="ARBA" id="ARBA00004141"/>
    </source>
</evidence>
<evidence type="ECO:0000259" key="10">
    <source>
        <dbReference type="PROSITE" id="PS50893"/>
    </source>
</evidence>
<dbReference type="EMBL" id="JH767162">
    <property type="protein sequence ID" value="EQC32790.1"/>
    <property type="molecule type" value="Genomic_DNA"/>
</dbReference>
<evidence type="ECO:0000256" key="3">
    <source>
        <dbReference type="ARBA" id="ARBA00022692"/>
    </source>
</evidence>
<evidence type="ECO:0008006" key="14">
    <source>
        <dbReference type="Google" id="ProtNLM"/>
    </source>
</evidence>
<dbReference type="InterPro" id="IPR017871">
    <property type="entry name" value="ABC_transporter-like_CS"/>
</dbReference>
<evidence type="ECO:0000313" key="12">
    <source>
        <dbReference type="EMBL" id="EQC32790.1"/>
    </source>
</evidence>
<dbReference type="GeneID" id="19950488"/>
<dbReference type="PROSITE" id="PS50893">
    <property type="entry name" value="ABC_TRANSPORTER_2"/>
    <property type="match status" value="1"/>
</dbReference>